<reference evidence="1 2" key="1">
    <citation type="journal article" date="2019" name="Sci. Rep.">
        <title>Orb-weaving spider Araneus ventricosus genome elucidates the spidroin gene catalogue.</title>
        <authorList>
            <person name="Kono N."/>
            <person name="Nakamura H."/>
            <person name="Ohtoshi R."/>
            <person name="Moran D.A.P."/>
            <person name="Shinohara A."/>
            <person name="Yoshida Y."/>
            <person name="Fujiwara M."/>
            <person name="Mori M."/>
            <person name="Tomita M."/>
            <person name="Arakawa K."/>
        </authorList>
    </citation>
    <scope>NUCLEOTIDE SEQUENCE [LARGE SCALE GENOMIC DNA]</scope>
</reference>
<accession>A0A4Y2BB73</accession>
<dbReference type="EMBL" id="BGPR01000061">
    <property type="protein sequence ID" value="GBL88585.1"/>
    <property type="molecule type" value="Genomic_DNA"/>
</dbReference>
<gene>
    <name evidence="1" type="ORF">AVEN_195596_1</name>
</gene>
<proteinExistence type="predicted"/>
<protein>
    <submittedName>
        <fullName evidence="1">Uncharacterized protein</fullName>
    </submittedName>
</protein>
<comment type="caution">
    <text evidence="1">The sequence shown here is derived from an EMBL/GenBank/DDBJ whole genome shotgun (WGS) entry which is preliminary data.</text>
</comment>
<evidence type="ECO:0000313" key="1">
    <source>
        <dbReference type="EMBL" id="GBL88585.1"/>
    </source>
</evidence>
<keyword evidence="2" id="KW-1185">Reference proteome</keyword>
<sequence length="104" mass="11369">MIFNLICSHIWIARATDNIAKAYPGLKKSKPLKLFKIYISLLKVISSFGHVGLVVRSRLRGLRDPGLKPDSTEDPPCVGAKQLSASMLQKFGERGASSDAVLVM</sequence>
<dbReference type="Proteomes" id="UP000499080">
    <property type="component" value="Unassembled WGS sequence"/>
</dbReference>
<evidence type="ECO:0000313" key="2">
    <source>
        <dbReference type="Proteomes" id="UP000499080"/>
    </source>
</evidence>
<organism evidence="1 2">
    <name type="scientific">Araneus ventricosus</name>
    <name type="common">Orbweaver spider</name>
    <name type="synonym">Epeira ventricosa</name>
    <dbReference type="NCBI Taxonomy" id="182803"/>
    <lineage>
        <taxon>Eukaryota</taxon>
        <taxon>Metazoa</taxon>
        <taxon>Ecdysozoa</taxon>
        <taxon>Arthropoda</taxon>
        <taxon>Chelicerata</taxon>
        <taxon>Arachnida</taxon>
        <taxon>Araneae</taxon>
        <taxon>Araneomorphae</taxon>
        <taxon>Entelegynae</taxon>
        <taxon>Araneoidea</taxon>
        <taxon>Araneidae</taxon>
        <taxon>Araneus</taxon>
    </lineage>
</organism>
<name>A0A4Y2BB73_ARAVE</name>
<dbReference type="AlphaFoldDB" id="A0A4Y2BB73"/>